<evidence type="ECO:0000259" key="2">
    <source>
        <dbReference type="PROSITE" id="PS50157"/>
    </source>
</evidence>
<dbReference type="PROSITE" id="PS50157">
    <property type="entry name" value="ZINC_FINGER_C2H2_2"/>
    <property type="match status" value="2"/>
</dbReference>
<keyword evidence="1" id="KW-0862">Zinc</keyword>
<dbReference type="InterPro" id="IPR059059">
    <property type="entry name" value="Znf-C2H2_7th_ZNF462"/>
</dbReference>
<evidence type="ECO:0000313" key="3">
    <source>
        <dbReference type="EMBL" id="CAG6727672.1"/>
    </source>
</evidence>
<evidence type="ECO:0000256" key="1">
    <source>
        <dbReference type="PROSITE-ProRule" id="PRU00042"/>
    </source>
</evidence>
<dbReference type="Gene3D" id="3.30.160.60">
    <property type="entry name" value="Classic Zinc Finger"/>
    <property type="match status" value="1"/>
</dbReference>
<dbReference type="GO" id="GO:0008270">
    <property type="term" value="F:zinc ion binding"/>
    <property type="evidence" value="ECO:0007669"/>
    <property type="project" value="UniProtKB-KW"/>
</dbReference>
<keyword evidence="1" id="KW-0479">Metal-binding</keyword>
<dbReference type="AlphaFoldDB" id="A0A8D8YFI3"/>
<reference evidence="3" key="1">
    <citation type="submission" date="2021-05" db="EMBL/GenBank/DDBJ databases">
        <authorList>
            <person name="Alioto T."/>
            <person name="Alioto T."/>
            <person name="Gomez Garrido J."/>
        </authorList>
    </citation>
    <scope>NUCLEOTIDE SEQUENCE</scope>
</reference>
<dbReference type="SUPFAM" id="SSF57667">
    <property type="entry name" value="beta-beta-alpha zinc fingers"/>
    <property type="match status" value="1"/>
</dbReference>
<accession>A0A8D8YFI3</accession>
<dbReference type="EMBL" id="HBUF01374541">
    <property type="protein sequence ID" value="CAG6727672.1"/>
    <property type="molecule type" value="Transcribed_RNA"/>
</dbReference>
<sequence length="151" mass="16828">MLKNVNCNRSLHQLIIRRITVCFTAAHAAEHAGVDPGFASRRGHKICLCVVGCIGAQNSQETELCICQCCSIECKNNTEALLSHGKTCPGVSRTDKSYNYVCVFCEYHSYQSGHVRGHLRSHIGDKPFKCQFCDYAASRSDQVLTHLKIKH</sequence>
<dbReference type="InterPro" id="IPR036236">
    <property type="entry name" value="Znf_C2H2_sf"/>
</dbReference>
<feature type="domain" description="C2H2-type" evidence="2">
    <location>
        <begin position="100"/>
        <end position="127"/>
    </location>
</feature>
<dbReference type="SMART" id="SM00355">
    <property type="entry name" value="ZnF_C2H2"/>
    <property type="match status" value="2"/>
</dbReference>
<feature type="domain" description="C2H2-type" evidence="2">
    <location>
        <begin position="128"/>
        <end position="151"/>
    </location>
</feature>
<organism evidence="3">
    <name type="scientific">Cacopsylla melanoneura</name>
    <dbReference type="NCBI Taxonomy" id="428564"/>
    <lineage>
        <taxon>Eukaryota</taxon>
        <taxon>Metazoa</taxon>
        <taxon>Ecdysozoa</taxon>
        <taxon>Arthropoda</taxon>
        <taxon>Hexapoda</taxon>
        <taxon>Insecta</taxon>
        <taxon>Pterygota</taxon>
        <taxon>Neoptera</taxon>
        <taxon>Paraneoptera</taxon>
        <taxon>Hemiptera</taxon>
        <taxon>Sternorrhyncha</taxon>
        <taxon>Psylloidea</taxon>
        <taxon>Psyllidae</taxon>
        <taxon>Psyllinae</taxon>
        <taxon>Cacopsylla</taxon>
    </lineage>
</organism>
<protein>
    <submittedName>
        <fullName evidence="3">RE1-silencing transcription factor A</fullName>
    </submittedName>
</protein>
<proteinExistence type="predicted"/>
<keyword evidence="1" id="KW-0863">Zinc-finger</keyword>
<dbReference type="InterPro" id="IPR013087">
    <property type="entry name" value="Znf_C2H2_type"/>
</dbReference>
<dbReference type="Pfam" id="PF23225">
    <property type="entry name" value="zf-C2H2_7th_ZNF462"/>
    <property type="match status" value="1"/>
</dbReference>
<name>A0A8D8YFI3_9HEMI</name>